<name>A0ACD3AUJ1_9AGAR</name>
<sequence>MDHSYEDMSVYAADMFPTLDFLCPNSNHNFQCFPSTSTFLGPSSTSFHHGGGLLDDEFQPSCSFTTTQNQLQRPSMHGRYVPPPYPSPPSTGPDSRRTLDLPTDMTFYPSCTNASLEAYGGILDSPLVHKHQTLKSQAPPSPPPTIPTATQELPPADSDFPCDLDDLDMGDDSQSDISSPSMSLSSCSSSPPPESPLSSCGLGDGHHLLSPLSPEWGPSYIKDMPIPQSSKDSVLLSGDHHQVHTFGLYRLPLSPPHIATFYPHQPTNGNVSSFDGSQPGFPFFSCSPWNSRRCTSQQAEEYKAAGLEDGALSPMSSMSSPLSSGDGSELDLAEDHSEPPDLDGSQQAFPFFNYSPWNSRHCTPEQAEAGLGDFALSPVSSFQHYPEPPFLAPLGSDLDLDLDLPPPSSPSVRSRSLPILEEEDDMTPPPSSPHSRLLSLPGADIDDTLIPDDFPLSSDQVESTFDADSSGKGLLLLELEADPDDVIPPRSPLPEEFVLDPKMIASISDADLQKLNGLRMRLEQKLNPSATGASSSAEATEFGLKKTQKKEKKDKESSALLKEVLALIRLKLGELGIVVDEDQPIGQQPSTSTPLIEPSPSEPTLVLDDVSIPTFSPSPTLSSSPPPPPENILTKSPKPPKPPKKKITSMDQLVARMVFRRHRSPRGGRVKVDNQKTKQYRTSPLARSSSSDESEDTDGNDEGSAFGQDGWGMQTDSLRRSLVQRIDGSDESHWNLSSSTPDESELEFDLGFYGVDNEPMDLADTTATMSGSTSSYSLETTLSSPGSSSSSCSSMEDEGGFQ</sequence>
<evidence type="ECO:0000313" key="2">
    <source>
        <dbReference type="Proteomes" id="UP000308600"/>
    </source>
</evidence>
<dbReference type="Proteomes" id="UP000308600">
    <property type="component" value="Unassembled WGS sequence"/>
</dbReference>
<protein>
    <submittedName>
        <fullName evidence="1">Uncharacterized protein</fullName>
    </submittedName>
</protein>
<reference evidence="1 2" key="1">
    <citation type="journal article" date="2019" name="Nat. Ecol. Evol.">
        <title>Megaphylogeny resolves global patterns of mushroom evolution.</title>
        <authorList>
            <person name="Varga T."/>
            <person name="Krizsan K."/>
            <person name="Foldi C."/>
            <person name="Dima B."/>
            <person name="Sanchez-Garcia M."/>
            <person name="Sanchez-Ramirez S."/>
            <person name="Szollosi G.J."/>
            <person name="Szarkandi J.G."/>
            <person name="Papp V."/>
            <person name="Albert L."/>
            <person name="Andreopoulos W."/>
            <person name="Angelini C."/>
            <person name="Antonin V."/>
            <person name="Barry K.W."/>
            <person name="Bougher N.L."/>
            <person name="Buchanan P."/>
            <person name="Buyck B."/>
            <person name="Bense V."/>
            <person name="Catcheside P."/>
            <person name="Chovatia M."/>
            <person name="Cooper J."/>
            <person name="Damon W."/>
            <person name="Desjardin D."/>
            <person name="Finy P."/>
            <person name="Geml J."/>
            <person name="Haridas S."/>
            <person name="Hughes K."/>
            <person name="Justo A."/>
            <person name="Karasinski D."/>
            <person name="Kautmanova I."/>
            <person name="Kiss B."/>
            <person name="Kocsube S."/>
            <person name="Kotiranta H."/>
            <person name="LaButti K.M."/>
            <person name="Lechner B.E."/>
            <person name="Liimatainen K."/>
            <person name="Lipzen A."/>
            <person name="Lukacs Z."/>
            <person name="Mihaltcheva S."/>
            <person name="Morgado L.N."/>
            <person name="Niskanen T."/>
            <person name="Noordeloos M.E."/>
            <person name="Ohm R.A."/>
            <person name="Ortiz-Santana B."/>
            <person name="Ovrebo C."/>
            <person name="Racz N."/>
            <person name="Riley R."/>
            <person name="Savchenko A."/>
            <person name="Shiryaev A."/>
            <person name="Soop K."/>
            <person name="Spirin V."/>
            <person name="Szebenyi C."/>
            <person name="Tomsovsky M."/>
            <person name="Tulloss R.E."/>
            <person name="Uehling J."/>
            <person name="Grigoriev I.V."/>
            <person name="Vagvolgyi C."/>
            <person name="Papp T."/>
            <person name="Martin F.M."/>
            <person name="Miettinen O."/>
            <person name="Hibbett D.S."/>
            <person name="Nagy L.G."/>
        </authorList>
    </citation>
    <scope>NUCLEOTIDE SEQUENCE [LARGE SCALE GENOMIC DNA]</scope>
    <source>
        <strain evidence="1 2">NL-1719</strain>
    </source>
</reference>
<dbReference type="EMBL" id="ML208347">
    <property type="protein sequence ID" value="TFK68632.1"/>
    <property type="molecule type" value="Genomic_DNA"/>
</dbReference>
<accession>A0ACD3AUJ1</accession>
<gene>
    <name evidence="1" type="ORF">BDN72DRAFT_858265</name>
</gene>
<keyword evidence="2" id="KW-1185">Reference proteome</keyword>
<organism evidence="1 2">
    <name type="scientific">Pluteus cervinus</name>
    <dbReference type="NCBI Taxonomy" id="181527"/>
    <lineage>
        <taxon>Eukaryota</taxon>
        <taxon>Fungi</taxon>
        <taxon>Dikarya</taxon>
        <taxon>Basidiomycota</taxon>
        <taxon>Agaricomycotina</taxon>
        <taxon>Agaricomycetes</taxon>
        <taxon>Agaricomycetidae</taxon>
        <taxon>Agaricales</taxon>
        <taxon>Pluteineae</taxon>
        <taxon>Pluteaceae</taxon>
        <taxon>Pluteus</taxon>
    </lineage>
</organism>
<evidence type="ECO:0000313" key="1">
    <source>
        <dbReference type="EMBL" id="TFK68632.1"/>
    </source>
</evidence>
<proteinExistence type="predicted"/>